<dbReference type="RefSeq" id="WP_115856400.1">
    <property type="nucleotide sequence ID" value="NZ_CAJUZR010000033.1"/>
</dbReference>
<reference evidence="11 12" key="1">
    <citation type="journal article" date="2018" name="Vet. Microbiol.">
        <title>Characterisation of Staphylococcus felis isolated from cats using whole genome sequencing.</title>
        <authorList>
            <person name="Worthing K."/>
            <person name="Pang S."/>
            <person name="Trott D.J."/>
            <person name="Abraham S."/>
            <person name="Coombs G.W."/>
            <person name="Jordan D."/>
            <person name="McIntyre L."/>
            <person name="Davies M.R."/>
            <person name="Norris J."/>
        </authorList>
    </citation>
    <scope>NUCLEOTIDE SEQUENCE [LARGE SCALE GENOMIC DNA]</scope>
    <source>
        <strain evidence="11 12">F25</strain>
    </source>
</reference>
<dbReference type="Pfam" id="PF04715">
    <property type="entry name" value="Anth_synt_I_N"/>
    <property type="match status" value="1"/>
</dbReference>
<feature type="domain" description="Chorismate-utilising enzyme C-terminal" evidence="9">
    <location>
        <begin position="200"/>
        <end position="458"/>
    </location>
</feature>
<comment type="caution">
    <text evidence="11">The sequence shown here is derived from an EMBL/GenBank/DDBJ whole genome shotgun (WGS) entry which is preliminary data.</text>
</comment>
<comment type="subunit">
    <text evidence="2">Heterotetramer consisting of two non-identical subunits: a beta subunit (TrpG) and a large alpha subunit (TrpE).</text>
</comment>
<evidence type="ECO:0000256" key="5">
    <source>
        <dbReference type="ARBA" id="ARBA00022842"/>
    </source>
</evidence>
<keyword evidence="4" id="KW-0479">Metal-binding</keyword>
<evidence type="ECO:0000256" key="4">
    <source>
        <dbReference type="ARBA" id="ARBA00022723"/>
    </source>
</evidence>
<name>A0AAX1RZ07_9STAP</name>
<evidence type="ECO:0000313" key="11">
    <source>
        <dbReference type="EMBL" id="REI24969.1"/>
    </source>
</evidence>
<organism evidence="11 12">
    <name type="scientific">Staphylococcus felis</name>
    <dbReference type="NCBI Taxonomy" id="46127"/>
    <lineage>
        <taxon>Bacteria</taxon>
        <taxon>Bacillati</taxon>
        <taxon>Bacillota</taxon>
        <taxon>Bacilli</taxon>
        <taxon>Bacillales</taxon>
        <taxon>Staphylococcaceae</taxon>
        <taxon>Staphylococcus</taxon>
    </lineage>
</organism>
<evidence type="ECO:0000256" key="3">
    <source>
        <dbReference type="ARBA" id="ARBA00020653"/>
    </source>
</evidence>
<evidence type="ECO:0000259" key="9">
    <source>
        <dbReference type="Pfam" id="PF00425"/>
    </source>
</evidence>
<keyword evidence="5" id="KW-0460">Magnesium</keyword>
<evidence type="ECO:0000256" key="2">
    <source>
        <dbReference type="ARBA" id="ARBA00011575"/>
    </source>
</evidence>
<protein>
    <recommendedName>
        <fullName evidence="3">Anthranilate synthase component 1</fullName>
    </recommendedName>
</protein>
<dbReference type="InterPro" id="IPR005801">
    <property type="entry name" value="ADC_synthase"/>
</dbReference>
<comment type="cofactor">
    <cofactor evidence="1">
        <name>Mg(2+)</name>
        <dbReference type="ChEBI" id="CHEBI:18420"/>
    </cofactor>
</comment>
<evidence type="ECO:0000256" key="1">
    <source>
        <dbReference type="ARBA" id="ARBA00001946"/>
    </source>
</evidence>
<dbReference type="AlphaFoldDB" id="A0AAX1RZ07"/>
<evidence type="ECO:0000256" key="6">
    <source>
        <dbReference type="ARBA" id="ARBA00023239"/>
    </source>
</evidence>
<gene>
    <name evidence="11" type="ORF">DOS76_01080</name>
</gene>
<keyword evidence="6" id="KW-0456">Lyase</keyword>
<sequence>MKYVYKVLDASINPETLARHKEKKILLESASTQEMKGRYSIVAFEKSGEMILKEKALHVTVGAQTDVITEAPFNALKELIASYQQDIVDEQLQALPFVSGLIGSCSFDLVRHAFPTLRQTPIDERGDDVHLYMIESVYVFDHYKEQIYLIVTNLFSGESDERLNHRLKAMEDEFKAIELFETPLHHHFGKPEIETSDTDESFIRQVAYFKSLTQQGDIFQIVPSRIYRYKHYFGNQRGPYSYRLYQNLKRKNPSPYMFYVNMSDDILVGSSPESFVRVRGDQVMTNPIAGTAKRGQTIDEDYKIEKALIQDEKELSEHRMLVDLGRNDILRIAKQGTLEIPKLMMVERYEHVMHIVSEVTATVDSNLSAIDIIASLLPTGTVSGAPKLRAIQRIYEQKPVKRGVYSGGVGYINCNGDLDLALAIRTMVIDDQYVNVEAGCGVVYDSVPEKELEETRLKAKSLLEVTL</sequence>
<evidence type="ECO:0000259" key="10">
    <source>
        <dbReference type="Pfam" id="PF04715"/>
    </source>
</evidence>
<dbReference type="Pfam" id="PF00425">
    <property type="entry name" value="Chorismate_bind"/>
    <property type="match status" value="1"/>
</dbReference>
<dbReference type="NCBIfam" id="NF010082">
    <property type="entry name" value="PRK13567.1"/>
    <property type="match status" value="1"/>
</dbReference>
<dbReference type="GO" id="GO:0004049">
    <property type="term" value="F:anthranilate synthase activity"/>
    <property type="evidence" value="ECO:0007669"/>
    <property type="project" value="UniProtKB-EC"/>
</dbReference>
<dbReference type="Proteomes" id="UP000256337">
    <property type="component" value="Unassembled WGS sequence"/>
</dbReference>
<evidence type="ECO:0000256" key="7">
    <source>
        <dbReference type="ARBA" id="ARBA00025634"/>
    </source>
</evidence>
<feature type="domain" description="Anthranilate synthase component I N-terminal" evidence="10">
    <location>
        <begin position="20"/>
        <end position="149"/>
    </location>
</feature>
<dbReference type="InterPro" id="IPR015890">
    <property type="entry name" value="Chorismate_C"/>
</dbReference>
<comment type="catalytic activity">
    <reaction evidence="8">
        <text>chorismate + L-glutamine = anthranilate + pyruvate + L-glutamate + H(+)</text>
        <dbReference type="Rhea" id="RHEA:21732"/>
        <dbReference type="ChEBI" id="CHEBI:15361"/>
        <dbReference type="ChEBI" id="CHEBI:15378"/>
        <dbReference type="ChEBI" id="CHEBI:16567"/>
        <dbReference type="ChEBI" id="CHEBI:29748"/>
        <dbReference type="ChEBI" id="CHEBI:29985"/>
        <dbReference type="ChEBI" id="CHEBI:58359"/>
        <dbReference type="EC" id="4.1.3.27"/>
    </reaction>
</comment>
<dbReference type="EMBL" id="QKYD01000023">
    <property type="protein sequence ID" value="REI24969.1"/>
    <property type="molecule type" value="Genomic_DNA"/>
</dbReference>
<accession>A0AAX1RZ07</accession>
<proteinExistence type="predicted"/>
<dbReference type="SUPFAM" id="SSF56322">
    <property type="entry name" value="ADC synthase"/>
    <property type="match status" value="1"/>
</dbReference>
<dbReference type="InterPro" id="IPR019999">
    <property type="entry name" value="Anth_synth_I-like"/>
</dbReference>
<dbReference type="InterPro" id="IPR006805">
    <property type="entry name" value="Anth_synth_I_N"/>
</dbReference>
<dbReference type="Gene3D" id="3.60.120.10">
    <property type="entry name" value="Anthranilate synthase"/>
    <property type="match status" value="1"/>
</dbReference>
<dbReference type="PANTHER" id="PTHR11236">
    <property type="entry name" value="AMINOBENZOATE/ANTHRANILATE SYNTHASE"/>
    <property type="match status" value="1"/>
</dbReference>
<dbReference type="PRINTS" id="PR00095">
    <property type="entry name" value="ANTSNTHASEI"/>
</dbReference>
<evidence type="ECO:0000256" key="8">
    <source>
        <dbReference type="ARBA" id="ARBA00047683"/>
    </source>
</evidence>
<comment type="function">
    <text evidence="7">Part of a heterotetrameric complex that catalyzes the two-step biosynthesis of anthranilate, an intermediate in the biosynthesis of L-tryptophan. In the first step, the glutamine-binding beta subunit (TrpG) of anthranilate synthase (AS) provides the glutamine amidotransferase activity which generates ammonia as a substrate that, along with chorismate, is used in the second step, catalyzed by the large alpha subunit of AS (TrpE) to produce anthranilate. In the absence of TrpG, TrpE can synthesize anthranilate directly from chorismate and high concentrations of ammonia.</text>
</comment>
<dbReference type="GO" id="GO:0000162">
    <property type="term" value="P:L-tryptophan biosynthetic process"/>
    <property type="evidence" value="ECO:0007669"/>
    <property type="project" value="TreeGrafter"/>
</dbReference>
<dbReference type="GO" id="GO:0046872">
    <property type="term" value="F:metal ion binding"/>
    <property type="evidence" value="ECO:0007669"/>
    <property type="project" value="UniProtKB-KW"/>
</dbReference>
<dbReference type="PANTHER" id="PTHR11236:SF48">
    <property type="entry name" value="ISOCHORISMATE SYNTHASE MENF"/>
    <property type="match status" value="1"/>
</dbReference>
<evidence type="ECO:0000313" key="12">
    <source>
        <dbReference type="Proteomes" id="UP000256337"/>
    </source>
</evidence>